<feature type="binding site" evidence="12">
    <location>
        <begin position="175"/>
        <end position="176"/>
    </location>
    <ligand>
        <name>UDP-N-acetyl-alpha-D-muramoyl-L-alanyl-D-glutamate</name>
        <dbReference type="ChEBI" id="CHEBI:83900"/>
    </ligand>
</feature>
<dbReference type="GO" id="GO:0071555">
    <property type="term" value="P:cell wall organization"/>
    <property type="evidence" value="ECO:0007669"/>
    <property type="project" value="UniProtKB-KW"/>
</dbReference>
<dbReference type="InterPro" id="IPR005761">
    <property type="entry name" value="UDP-N-AcMur-Glu-dNH2Pim_ligase"/>
</dbReference>
<keyword evidence="8 12" id="KW-0133">Cell shape</keyword>
<dbReference type="Pfam" id="PF08245">
    <property type="entry name" value="Mur_ligase_M"/>
    <property type="match status" value="1"/>
</dbReference>
<dbReference type="InterPro" id="IPR004101">
    <property type="entry name" value="Mur_ligase_C"/>
</dbReference>
<feature type="binding site" evidence="12">
    <location>
        <position position="47"/>
    </location>
    <ligand>
        <name>UDP-N-acetyl-alpha-D-muramoyl-L-alanyl-D-glutamate</name>
        <dbReference type="ChEBI" id="CHEBI:83900"/>
    </ligand>
</feature>
<dbReference type="NCBIfam" id="NF001124">
    <property type="entry name" value="PRK00139.1-2"/>
    <property type="match status" value="1"/>
</dbReference>
<dbReference type="InterPro" id="IPR000713">
    <property type="entry name" value="Mur_ligase_N"/>
</dbReference>
<evidence type="ECO:0000259" key="14">
    <source>
        <dbReference type="Pfam" id="PF01225"/>
    </source>
</evidence>
<evidence type="ECO:0000256" key="11">
    <source>
        <dbReference type="ARBA" id="ARBA00023316"/>
    </source>
</evidence>
<keyword evidence="10 12" id="KW-0131">Cell cycle</keyword>
<dbReference type="InterPro" id="IPR036615">
    <property type="entry name" value="Mur_ligase_C_dom_sf"/>
</dbReference>
<evidence type="ECO:0000256" key="8">
    <source>
        <dbReference type="ARBA" id="ARBA00022960"/>
    </source>
</evidence>
<dbReference type="GO" id="GO:0005524">
    <property type="term" value="F:ATP binding"/>
    <property type="evidence" value="ECO:0007669"/>
    <property type="project" value="UniProtKB-UniRule"/>
</dbReference>
<dbReference type="InterPro" id="IPR036565">
    <property type="entry name" value="Mur-like_cat_sf"/>
</dbReference>
<dbReference type="GO" id="GO:0051301">
    <property type="term" value="P:cell division"/>
    <property type="evidence" value="ECO:0007669"/>
    <property type="project" value="UniProtKB-KW"/>
</dbReference>
<keyword evidence="12" id="KW-0460">Magnesium</keyword>
<evidence type="ECO:0000256" key="3">
    <source>
        <dbReference type="ARBA" id="ARBA00022490"/>
    </source>
</evidence>
<keyword evidence="6 12" id="KW-0547">Nucleotide-binding</keyword>
<dbReference type="GO" id="GO:0005737">
    <property type="term" value="C:cytoplasm"/>
    <property type="evidence" value="ECO:0007669"/>
    <property type="project" value="UniProtKB-SubCell"/>
</dbReference>
<dbReference type="InterPro" id="IPR013221">
    <property type="entry name" value="Mur_ligase_cen"/>
</dbReference>
<dbReference type="SUPFAM" id="SSF63418">
    <property type="entry name" value="MurE/MurF N-terminal domain"/>
    <property type="match status" value="1"/>
</dbReference>
<dbReference type="GO" id="GO:0008765">
    <property type="term" value="F:UDP-N-acetylmuramoylalanyl-D-glutamate-2,6-diaminopimelate ligase activity"/>
    <property type="evidence" value="ECO:0007669"/>
    <property type="project" value="UniProtKB-UniRule"/>
</dbReference>
<dbReference type="Gene3D" id="3.90.190.20">
    <property type="entry name" value="Mur ligase, C-terminal domain"/>
    <property type="match status" value="1"/>
</dbReference>
<evidence type="ECO:0000256" key="10">
    <source>
        <dbReference type="ARBA" id="ARBA00023306"/>
    </source>
</evidence>
<dbReference type="UniPathway" id="UPA00219"/>
<feature type="binding site" evidence="12">
    <location>
        <position position="210"/>
    </location>
    <ligand>
        <name>UDP-N-acetyl-alpha-D-muramoyl-L-alanyl-D-glutamate</name>
        <dbReference type="ChEBI" id="CHEBI:83900"/>
    </ligand>
</feature>
<organism evidence="17 18">
    <name type="scientific">Pontibacillus yanchengensis</name>
    <dbReference type="NCBI Taxonomy" id="462910"/>
    <lineage>
        <taxon>Bacteria</taxon>
        <taxon>Bacillati</taxon>
        <taxon>Bacillota</taxon>
        <taxon>Bacilli</taxon>
        <taxon>Bacillales</taxon>
        <taxon>Bacillaceae</taxon>
        <taxon>Pontibacillus</taxon>
    </lineage>
</organism>
<feature type="domain" description="Mur ligase central" evidence="16">
    <location>
        <begin position="128"/>
        <end position="328"/>
    </location>
</feature>
<dbReference type="SUPFAM" id="SSF53244">
    <property type="entry name" value="MurD-like peptide ligases, peptide-binding domain"/>
    <property type="match status" value="1"/>
</dbReference>
<comment type="caution">
    <text evidence="17">The sequence shown here is derived from an EMBL/GenBank/DDBJ whole genome shotgun (WGS) entry which is preliminary data.</text>
</comment>
<dbReference type="GO" id="GO:0009252">
    <property type="term" value="P:peptidoglycan biosynthetic process"/>
    <property type="evidence" value="ECO:0007669"/>
    <property type="project" value="UniProtKB-UniRule"/>
</dbReference>
<dbReference type="PANTHER" id="PTHR23135">
    <property type="entry name" value="MUR LIGASE FAMILY MEMBER"/>
    <property type="match status" value="1"/>
</dbReference>
<dbReference type="EC" id="6.3.2.13" evidence="12"/>
<comment type="similarity">
    <text evidence="2 12">Belongs to the MurCDEF family. MurE subfamily.</text>
</comment>
<dbReference type="PANTHER" id="PTHR23135:SF4">
    <property type="entry name" value="UDP-N-ACETYLMURAMOYL-L-ALANYL-D-GLUTAMATE--2,6-DIAMINOPIMELATE LIGASE MURE HOMOLOG, CHLOROPLASTIC"/>
    <property type="match status" value="1"/>
</dbReference>
<evidence type="ECO:0000256" key="12">
    <source>
        <dbReference type="HAMAP-Rule" id="MF_00208"/>
    </source>
</evidence>
<dbReference type="SUPFAM" id="SSF53623">
    <property type="entry name" value="MurD-like peptide ligases, catalytic domain"/>
    <property type="match status" value="1"/>
</dbReference>
<comment type="PTM">
    <text evidence="12">Carboxylation is probably crucial for Mg(2+) binding and, consequently, for the gamma-phosphate positioning of ATP.</text>
</comment>
<evidence type="ECO:0000256" key="4">
    <source>
        <dbReference type="ARBA" id="ARBA00022598"/>
    </source>
</evidence>
<dbReference type="GO" id="GO:0008360">
    <property type="term" value="P:regulation of cell shape"/>
    <property type="evidence" value="ECO:0007669"/>
    <property type="project" value="UniProtKB-KW"/>
</dbReference>
<sequence>MYTYIIKRRDFEGRGVSMKLNDVINNIDYELIQGTEDTYIESISYHSKHIEQDSLFVCIKGQRTDGHDYIAQAVMKGASAIIVERKVALEFIPEDLTVIQVDKARSILPSLASQFYQYPSRDFRLVGVTGTNGKTSVSHMISSILQHAGRKVGSIGTLGNKVNEMDIESRRTTPTTPEALDLQDTFSKMKQSSVSDVVMEVSSMGLALDRVNGCDFDIGVFMNLTQDHLDDHGTFDNYKQAKLKLFKSCPFSIINADDEHAHDFIDASIGKYTTFGITNGEADLRAVSITSTASSVSFTLEGENLTEEISVPIPGEFTVYNSLAAIASCLQMGLSIEKIKEALAVVKSPEGRLQTIESDQGFSVMIDYANTPDALENVLSNIRAYTAGKLMVVFGCGGDKDPKKRAKMGQIASRWCDHMILTSDNPRSENPSTIIQDIEEGVLLESSYEVIEDRQKAIERSILLAEQGDIILIAGKGHETDQIIGETVLPFNDVEVVKSRLASSPASS</sequence>
<dbReference type="EMBL" id="WMEQ01000002">
    <property type="protein sequence ID" value="MYL32950.1"/>
    <property type="molecule type" value="Genomic_DNA"/>
</dbReference>
<evidence type="ECO:0000256" key="2">
    <source>
        <dbReference type="ARBA" id="ARBA00005898"/>
    </source>
</evidence>
<name>A0A6I4ZYC8_9BACI</name>
<feature type="domain" description="Mur ligase N-terminal catalytic" evidence="14">
    <location>
        <begin position="40"/>
        <end position="116"/>
    </location>
</feature>
<evidence type="ECO:0000259" key="16">
    <source>
        <dbReference type="Pfam" id="PF08245"/>
    </source>
</evidence>
<evidence type="ECO:0000256" key="1">
    <source>
        <dbReference type="ARBA" id="ARBA00004752"/>
    </source>
</evidence>
<proteinExistence type="inferred from homology"/>
<dbReference type="Gene3D" id="3.40.1190.10">
    <property type="entry name" value="Mur-like, catalytic domain"/>
    <property type="match status" value="1"/>
</dbReference>
<gene>
    <name evidence="12" type="primary">murE</name>
    <name evidence="17" type="ORF">GLW05_05000</name>
</gene>
<keyword evidence="7 12" id="KW-0067">ATP-binding</keyword>
<protein>
    <recommendedName>
        <fullName evidence="12">UDP-N-acetylmuramoyl-L-alanyl-D-glutamate--2,6-diaminopimelate ligase</fullName>
        <ecNumber evidence="12">6.3.2.13</ecNumber>
    </recommendedName>
    <alternativeName>
        <fullName evidence="12">Meso-A2pm-adding enzyme</fullName>
    </alternativeName>
    <alternativeName>
        <fullName evidence="12">Meso-diaminopimelate-adding enzyme</fullName>
    </alternativeName>
    <alternativeName>
        <fullName evidence="12">UDP-MurNAc-L-Ala-D-Glu:meso-diaminopimelate ligase</fullName>
    </alternativeName>
    <alternativeName>
        <fullName evidence="12">UDP-MurNAc-tripeptide synthetase</fullName>
    </alternativeName>
    <alternativeName>
        <fullName evidence="12">UDP-N-acetylmuramyl-tripeptide synthetase</fullName>
    </alternativeName>
</protein>
<dbReference type="Proteomes" id="UP000468638">
    <property type="component" value="Unassembled WGS sequence"/>
</dbReference>
<feature type="binding site" evidence="12">
    <location>
        <position position="202"/>
    </location>
    <ligand>
        <name>UDP-N-acetyl-alpha-D-muramoyl-L-alanyl-D-glutamate</name>
        <dbReference type="ChEBI" id="CHEBI:83900"/>
    </ligand>
</feature>
<dbReference type="Gene3D" id="3.40.1390.10">
    <property type="entry name" value="MurE/MurF, N-terminal domain"/>
    <property type="match status" value="1"/>
</dbReference>
<comment type="catalytic activity">
    <reaction evidence="12">
        <text>UDP-N-acetyl-alpha-D-muramoyl-L-alanyl-D-glutamate + meso-2,6-diaminopimelate + ATP = UDP-N-acetyl-alpha-D-muramoyl-L-alanyl-gamma-D-glutamyl-meso-2,6-diaminopimelate + ADP + phosphate + H(+)</text>
        <dbReference type="Rhea" id="RHEA:23676"/>
        <dbReference type="ChEBI" id="CHEBI:15378"/>
        <dbReference type="ChEBI" id="CHEBI:30616"/>
        <dbReference type="ChEBI" id="CHEBI:43474"/>
        <dbReference type="ChEBI" id="CHEBI:57791"/>
        <dbReference type="ChEBI" id="CHEBI:83900"/>
        <dbReference type="ChEBI" id="CHEBI:83905"/>
        <dbReference type="ChEBI" id="CHEBI:456216"/>
        <dbReference type="EC" id="6.3.2.13"/>
    </reaction>
</comment>
<keyword evidence="4 12" id="KW-0436">Ligase</keyword>
<evidence type="ECO:0000313" key="17">
    <source>
        <dbReference type="EMBL" id="MYL32950.1"/>
    </source>
</evidence>
<accession>A0A6I4ZYC8</accession>
<feature type="binding site" evidence="12">
    <location>
        <position position="479"/>
    </location>
    <ligand>
        <name>meso-2,6-diaminopimelate</name>
        <dbReference type="ChEBI" id="CHEBI:57791"/>
    </ligand>
</feature>
<evidence type="ECO:0000256" key="13">
    <source>
        <dbReference type="RuleBase" id="RU004135"/>
    </source>
</evidence>
<evidence type="ECO:0000256" key="7">
    <source>
        <dbReference type="ARBA" id="ARBA00022840"/>
    </source>
</evidence>
<comment type="subcellular location">
    <subcellularLocation>
        <location evidence="12 13">Cytoplasm</location>
    </subcellularLocation>
</comment>
<keyword evidence="3 12" id="KW-0963">Cytoplasm</keyword>
<comment type="caution">
    <text evidence="12">Lacks conserved residue(s) required for the propagation of feature annotation.</text>
</comment>
<evidence type="ECO:0000313" key="18">
    <source>
        <dbReference type="Proteomes" id="UP000468638"/>
    </source>
</evidence>
<comment type="function">
    <text evidence="12">Catalyzes the addition of meso-diaminopimelic acid to the nucleotide precursor UDP-N-acetylmuramoyl-L-alanyl-D-glutamate (UMAG) in the biosynthesis of bacterial cell-wall peptidoglycan.</text>
</comment>
<feature type="modified residue" description="N6-carboxylysine" evidence="12">
    <location>
        <position position="242"/>
    </location>
</feature>
<evidence type="ECO:0000256" key="6">
    <source>
        <dbReference type="ARBA" id="ARBA00022741"/>
    </source>
</evidence>
<feature type="binding site" evidence="12">
    <location>
        <position position="475"/>
    </location>
    <ligand>
        <name>meso-2,6-diaminopimelate</name>
        <dbReference type="ChEBI" id="CHEBI:57791"/>
    </ligand>
</feature>
<evidence type="ECO:0000256" key="5">
    <source>
        <dbReference type="ARBA" id="ARBA00022618"/>
    </source>
</evidence>
<dbReference type="NCBIfam" id="NF001126">
    <property type="entry name" value="PRK00139.1-4"/>
    <property type="match status" value="1"/>
</dbReference>
<dbReference type="InterPro" id="IPR018109">
    <property type="entry name" value="Folylpolyglutamate_synth_CS"/>
</dbReference>
<evidence type="ECO:0000256" key="9">
    <source>
        <dbReference type="ARBA" id="ARBA00022984"/>
    </source>
</evidence>
<dbReference type="NCBIfam" id="TIGR01085">
    <property type="entry name" value="murE"/>
    <property type="match status" value="1"/>
</dbReference>
<feature type="short sequence motif" description="Meso-diaminopimelate recognition motif" evidence="12">
    <location>
        <begin position="424"/>
        <end position="427"/>
    </location>
</feature>
<keyword evidence="5 12" id="KW-0132">Cell division</keyword>
<dbReference type="HAMAP" id="MF_00208">
    <property type="entry name" value="MurE"/>
    <property type="match status" value="1"/>
</dbReference>
<comment type="pathway">
    <text evidence="1 12 13">Cell wall biogenesis; peptidoglycan biosynthesis.</text>
</comment>
<dbReference type="PROSITE" id="PS01011">
    <property type="entry name" value="FOLYLPOLYGLU_SYNT_1"/>
    <property type="match status" value="1"/>
</dbReference>
<feature type="domain" description="Mur ligase C-terminal" evidence="15">
    <location>
        <begin position="351"/>
        <end position="477"/>
    </location>
</feature>
<reference evidence="17 18" key="1">
    <citation type="submission" date="2019-11" db="EMBL/GenBank/DDBJ databases">
        <title>Genome sequences of 17 halophilic strains isolated from different environments.</title>
        <authorList>
            <person name="Furrow R.E."/>
        </authorList>
    </citation>
    <scope>NUCLEOTIDE SEQUENCE [LARGE SCALE GENOMIC DNA]</scope>
    <source>
        <strain evidence="17 18">22514_16_FS</strain>
    </source>
</reference>
<comment type="cofactor">
    <cofactor evidence="12">
        <name>Mg(2+)</name>
        <dbReference type="ChEBI" id="CHEBI:18420"/>
    </cofactor>
</comment>
<dbReference type="AlphaFoldDB" id="A0A6I4ZYC8"/>
<dbReference type="GO" id="GO:0004326">
    <property type="term" value="F:tetrahydrofolylpolyglutamate synthase activity"/>
    <property type="evidence" value="ECO:0007669"/>
    <property type="project" value="InterPro"/>
</dbReference>
<dbReference type="GO" id="GO:0000287">
    <property type="term" value="F:magnesium ion binding"/>
    <property type="evidence" value="ECO:0007669"/>
    <property type="project" value="UniProtKB-UniRule"/>
</dbReference>
<dbReference type="Pfam" id="PF02875">
    <property type="entry name" value="Mur_ligase_C"/>
    <property type="match status" value="1"/>
</dbReference>
<keyword evidence="11 12" id="KW-0961">Cell wall biogenesis/degradation</keyword>
<keyword evidence="9 12" id="KW-0573">Peptidoglycan synthesis</keyword>
<dbReference type="InterPro" id="IPR035911">
    <property type="entry name" value="MurE/MurF_N"/>
</dbReference>
<dbReference type="Pfam" id="PF01225">
    <property type="entry name" value="Mur_ligase"/>
    <property type="match status" value="1"/>
</dbReference>
<feature type="binding site" evidence="12">
    <location>
        <begin position="424"/>
        <end position="427"/>
    </location>
    <ligand>
        <name>meso-2,6-diaminopimelate</name>
        <dbReference type="ChEBI" id="CHEBI:57791"/>
    </ligand>
</feature>
<evidence type="ECO:0000259" key="15">
    <source>
        <dbReference type="Pfam" id="PF02875"/>
    </source>
</evidence>
<feature type="binding site" evidence="12">
    <location>
        <begin position="130"/>
        <end position="136"/>
    </location>
    <ligand>
        <name>ATP</name>
        <dbReference type="ChEBI" id="CHEBI:30616"/>
    </ligand>
</feature>